<dbReference type="Gene3D" id="3.10.129.10">
    <property type="entry name" value="Hotdog Thioesterase"/>
    <property type="match status" value="1"/>
</dbReference>
<reference evidence="1 2" key="1">
    <citation type="submission" date="2024-05" db="EMBL/GenBank/DDBJ databases">
        <authorList>
            <person name="Yi C."/>
        </authorList>
    </citation>
    <scope>NUCLEOTIDE SEQUENCE [LARGE SCALE GENOMIC DNA]</scope>
    <source>
        <strain evidence="1 2">XS13</strain>
    </source>
</reference>
<gene>
    <name evidence="1" type="ORF">ABDK96_12700</name>
</gene>
<keyword evidence="2" id="KW-1185">Reference proteome</keyword>
<sequence>MTGVVGPRPDGGGPGIRVDVALRWGDMDAYGHVNNVRVVSILEEARIQAFGVPTGTGAAGDPAPVSLLDGVPDTVWTLIAEHRVRYRRPLEYRNVPAQVWVWVAEAKGASIEVAYSVRDGVDGTECVTATTSMVFVDSATGRPVRLSEAQRDSLSRFR</sequence>
<evidence type="ECO:0000313" key="2">
    <source>
        <dbReference type="Proteomes" id="UP001484097"/>
    </source>
</evidence>
<dbReference type="InterPro" id="IPR050563">
    <property type="entry name" value="4-hydroxybenzoyl-CoA_TE"/>
</dbReference>
<protein>
    <submittedName>
        <fullName evidence="1">Thioesterase family protein</fullName>
        <ecNumber evidence="1">3.1.2.-</ecNumber>
    </submittedName>
</protein>
<dbReference type="PANTHER" id="PTHR31793">
    <property type="entry name" value="4-HYDROXYBENZOYL-COA THIOESTERASE FAMILY MEMBER"/>
    <property type="match status" value="1"/>
</dbReference>
<dbReference type="GO" id="GO:0016787">
    <property type="term" value="F:hydrolase activity"/>
    <property type="evidence" value="ECO:0007669"/>
    <property type="project" value="UniProtKB-KW"/>
</dbReference>
<proteinExistence type="predicted"/>
<comment type="caution">
    <text evidence="1">The sequence shown here is derived from an EMBL/GenBank/DDBJ whole genome shotgun (WGS) entry which is preliminary data.</text>
</comment>
<dbReference type="CDD" id="cd00586">
    <property type="entry name" value="4HBT"/>
    <property type="match status" value="1"/>
</dbReference>
<dbReference type="SUPFAM" id="SSF54637">
    <property type="entry name" value="Thioesterase/thiol ester dehydrase-isomerase"/>
    <property type="match status" value="1"/>
</dbReference>
<dbReference type="EMBL" id="JBDXMX010000005">
    <property type="protein sequence ID" value="MEO9248542.1"/>
    <property type="molecule type" value="Genomic_DNA"/>
</dbReference>
<dbReference type="Proteomes" id="UP001484097">
    <property type="component" value="Unassembled WGS sequence"/>
</dbReference>
<dbReference type="Pfam" id="PF13279">
    <property type="entry name" value="4HBT_2"/>
    <property type="match status" value="1"/>
</dbReference>
<organism evidence="1 2">
    <name type="scientific">Citricoccus nitrophenolicus</name>
    <dbReference type="NCBI Taxonomy" id="863575"/>
    <lineage>
        <taxon>Bacteria</taxon>
        <taxon>Bacillati</taxon>
        <taxon>Actinomycetota</taxon>
        <taxon>Actinomycetes</taxon>
        <taxon>Micrococcales</taxon>
        <taxon>Micrococcaceae</taxon>
        <taxon>Citricoccus</taxon>
    </lineage>
</organism>
<dbReference type="RefSeq" id="WP_347921144.1">
    <property type="nucleotide sequence ID" value="NZ_JBDXMX010000005.1"/>
</dbReference>
<dbReference type="PANTHER" id="PTHR31793:SF24">
    <property type="entry name" value="LONG-CHAIN ACYL-COA THIOESTERASE FADM"/>
    <property type="match status" value="1"/>
</dbReference>
<evidence type="ECO:0000313" key="1">
    <source>
        <dbReference type="EMBL" id="MEO9248542.1"/>
    </source>
</evidence>
<accession>A0ABV0IK57</accession>
<dbReference type="EC" id="3.1.2.-" evidence="1"/>
<keyword evidence="1" id="KW-0378">Hydrolase</keyword>
<dbReference type="InterPro" id="IPR029069">
    <property type="entry name" value="HotDog_dom_sf"/>
</dbReference>
<name>A0ABV0IK57_9MICC</name>